<evidence type="ECO:0000313" key="6">
    <source>
        <dbReference type="Proteomes" id="UP000482960"/>
    </source>
</evidence>
<organism evidence="5 6">
    <name type="scientific">Phytohabitans rumicis</name>
    <dbReference type="NCBI Taxonomy" id="1076125"/>
    <lineage>
        <taxon>Bacteria</taxon>
        <taxon>Bacillati</taxon>
        <taxon>Actinomycetota</taxon>
        <taxon>Actinomycetes</taxon>
        <taxon>Micromonosporales</taxon>
        <taxon>Micromonosporaceae</taxon>
    </lineage>
</organism>
<comment type="caution">
    <text evidence="5">The sequence shown here is derived from an EMBL/GenBank/DDBJ whole genome shotgun (WGS) entry which is preliminary data.</text>
</comment>
<dbReference type="AlphaFoldDB" id="A0A6V8LFW0"/>
<dbReference type="EMBL" id="BLPG01000002">
    <property type="protein sequence ID" value="GFJ96133.1"/>
    <property type="molecule type" value="Genomic_DNA"/>
</dbReference>
<sequence>MKERLAEYAAGTLTAAERTHVEDHLAVCADCRADLAGWVGLASAARAGTAGAPPADDLVYRVMVRSALAEPQPIARRPRWFTFALVRAEARLLRPSVLVASALVMALGVVLAAIQGATADGWAGEILALVAPLVAAAGISGAYGPQRDPAFEVVAATPTSPRLILLVRITLVFGYDLLLALAASGAVALVGADAGGLWALVVAWLGPMALLSALCLVLVVWVGPDVAIGAALALWALRVLAGSAFADVTALVEVSRLVWATNAGTAAVAAALALVAVILAGRGEPVRRSGATHLL</sequence>
<reference evidence="5 6" key="1">
    <citation type="submission" date="2020-03" db="EMBL/GenBank/DDBJ databases">
        <title>Whole genome shotgun sequence of Phytohabitans rumicis NBRC 108638.</title>
        <authorList>
            <person name="Komaki H."/>
            <person name="Tamura T."/>
        </authorList>
    </citation>
    <scope>NUCLEOTIDE SEQUENCE [LARGE SCALE GENOMIC DNA]</scope>
    <source>
        <strain evidence="5 6">NBRC 108638</strain>
    </source>
</reference>
<keyword evidence="3" id="KW-0812">Transmembrane</keyword>
<protein>
    <recommendedName>
        <fullName evidence="4">Putative zinc-finger domain-containing protein</fullName>
    </recommendedName>
</protein>
<feature type="transmembrane region" description="Helical" evidence="3">
    <location>
        <begin position="126"/>
        <end position="144"/>
    </location>
</feature>
<evidence type="ECO:0000313" key="5">
    <source>
        <dbReference type="EMBL" id="GFJ96133.1"/>
    </source>
</evidence>
<keyword evidence="6" id="KW-1185">Reference proteome</keyword>
<feature type="transmembrane region" description="Helical" evidence="3">
    <location>
        <begin position="97"/>
        <end position="114"/>
    </location>
</feature>
<evidence type="ECO:0000256" key="3">
    <source>
        <dbReference type="SAM" id="Phobius"/>
    </source>
</evidence>
<keyword evidence="3" id="KW-1133">Transmembrane helix</keyword>
<proteinExistence type="predicted"/>
<keyword evidence="3" id="KW-0472">Membrane</keyword>
<feature type="transmembrane region" description="Helical" evidence="3">
    <location>
        <begin position="257"/>
        <end position="280"/>
    </location>
</feature>
<dbReference type="Pfam" id="PF13490">
    <property type="entry name" value="zf-HC2"/>
    <property type="match status" value="1"/>
</dbReference>
<name>A0A6V8LFW0_9ACTN</name>
<dbReference type="InterPro" id="IPR041916">
    <property type="entry name" value="Anti_sigma_zinc_sf"/>
</dbReference>
<feature type="domain" description="Putative zinc-finger" evidence="4">
    <location>
        <begin position="3"/>
        <end position="32"/>
    </location>
</feature>
<dbReference type="RefSeq" id="WP_173085661.1">
    <property type="nucleotide sequence ID" value="NZ_BAABJB010000046.1"/>
</dbReference>
<keyword evidence="1" id="KW-0805">Transcription regulation</keyword>
<dbReference type="Proteomes" id="UP000482960">
    <property type="component" value="Unassembled WGS sequence"/>
</dbReference>
<dbReference type="InterPro" id="IPR027383">
    <property type="entry name" value="Znf_put"/>
</dbReference>
<feature type="transmembrane region" description="Helical" evidence="3">
    <location>
        <begin position="197"/>
        <end position="219"/>
    </location>
</feature>
<gene>
    <name evidence="5" type="ORF">Prum_097750</name>
</gene>
<evidence type="ECO:0000256" key="2">
    <source>
        <dbReference type="ARBA" id="ARBA00023163"/>
    </source>
</evidence>
<keyword evidence="2" id="KW-0804">Transcription</keyword>
<feature type="transmembrane region" description="Helical" evidence="3">
    <location>
        <begin position="165"/>
        <end position="191"/>
    </location>
</feature>
<reference evidence="5 6" key="2">
    <citation type="submission" date="2020-03" db="EMBL/GenBank/DDBJ databases">
        <authorList>
            <person name="Ichikawa N."/>
            <person name="Kimura A."/>
            <person name="Kitahashi Y."/>
            <person name="Uohara A."/>
        </authorList>
    </citation>
    <scope>NUCLEOTIDE SEQUENCE [LARGE SCALE GENOMIC DNA]</scope>
    <source>
        <strain evidence="5 6">NBRC 108638</strain>
    </source>
</reference>
<evidence type="ECO:0000256" key="1">
    <source>
        <dbReference type="ARBA" id="ARBA00023015"/>
    </source>
</evidence>
<dbReference type="Gene3D" id="1.10.10.1320">
    <property type="entry name" value="Anti-sigma factor, zinc-finger domain"/>
    <property type="match status" value="1"/>
</dbReference>
<evidence type="ECO:0000259" key="4">
    <source>
        <dbReference type="Pfam" id="PF13490"/>
    </source>
</evidence>
<feature type="transmembrane region" description="Helical" evidence="3">
    <location>
        <begin position="226"/>
        <end position="245"/>
    </location>
</feature>
<accession>A0A6V8LFW0</accession>